<feature type="compositionally biased region" description="Low complexity" evidence="1">
    <location>
        <begin position="539"/>
        <end position="550"/>
    </location>
</feature>
<dbReference type="AlphaFoldDB" id="A0A0C3B7J8"/>
<sequence length="695" mass="79130">MAAVQQNSILCRFPSEILENIALEVVRFEPLGPPKALIPLLCTCKSVHNVLAFNQCYNFFARIFQSKFDIGAVRRRFGPKSIRSTNLAMQLKKYCTNLQEIRRGDIYSSDIHDILRTSFLMATENDGKNAHQLAWAGLDSFVDRFVRARLCEDVAQHNGWPAESSINALALWLMWFTTTPESLKAESTEQRQQIIDMVLPYVVLPFRYPSAYAPPNHLDLPLAKQFGQRYPHSVITAHGPYPLYRPPHHLLEDINHFGHFREFSRPLITIAAKMLYFSRREMVPIDIPTHLPIDRAHALSLGHTHVRPTQADVHEVNRHQSVKLVERAKWDYYAEMDEEQRKLMDGGLWTPTLGSASAMWDNDWNRASFCFDPWQKMSLKGVTYTHGMLNGLWQGRMLVPPESAYMGLMETDQRPSTFGEGNPHLTTVPLYMRLREHHCINPEFPVLTGGRRNGFDDGLENAWLPPVRMRESNRKVTVEDEHGNISVYDTYVPGQPNAHDEETCTACIHEKLNAENDMRRRSASLSDSDSESESESESEFASQAQAQQQSLAIPPMDAEVEDIFTNVGLGADENMDDDMDGYSESGEDSDTEEVLHRSCSGIQDLLLTGETDLSHGQAWNHYIFYGRVRRWDGLIALVRVPRHGNGRESVHLGRWVFTGYVVGAQNFVGTWRALRGQDVGVPTWESAFTVSRRDD</sequence>
<dbReference type="STRING" id="765440.A0A0C3B7J8"/>
<dbReference type="HOGENOM" id="CLU_011151_0_0_1"/>
<dbReference type="InParanoid" id="A0A0C3B7J8"/>
<reference evidence="3" key="2">
    <citation type="submission" date="2015-01" db="EMBL/GenBank/DDBJ databases">
        <title>Evolutionary Origins and Diversification of the Mycorrhizal Mutualists.</title>
        <authorList>
            <consortium name="DOE Joint Genome Institute"/>
            <consortium name="Mycorrhizal Genomics Consortium"/>
            <person name="Kohler A."/>
            <person name="Kuo A."/>
            <person name="Nagy L.G."/>
            <person name="Floudas D."/>
            <person name="Copeland A."/>
            <person name="Barry K.W."/>
            <person name="Cichocki N."/>
            <person name="Veneault-Fourrey C."/>
            <person name="LaButti K."/>
            <person name="Lindquist E.A."/>
            <person name="Lipzen A."/>
            <person name="Lundell T."/>
            <person name="Morin E."/>
            <person name="Murat C."/>
            <person name="Riley R."/>
            <person name="Ohm R."/>
            <person name="Sun H."/>
            <person name="Tunlid A."/>
            <person name="Henrissat B."/>
            <person name="Grigoriev I.V."/>
            <person name="Hibbett D.S."/>
            <person name="Martin F."/>
        </authorList>
    </citation>
    <scope>NUCLEOTIDE SEQUENCE [LARGE SCALE GENOMIC DNA]</scope>
    <source>
        <strain evidence="3">F 1598</strain>
    </source>
</reference>
<accession>A0A0C3B7J8</accession>
<protein>
    <recommendedName>
        <fullName evidence="4">F-box domain-containing protein</fullName>
    </recommendedName>
</protein>
<gene>
    <name evidence="2" type="ORF">PILCRDRAFT_471960</name>
</gene>
<name>A0A0C3B7J8_PILCF</name>
<evidence type="ECO:0000313" key="3">
    <source>
        <dbReference type="Proteomes" id="UP000054166"/>
    </source>
</evidence>
<evidence type="ECO:0000313" key="2">
    <source>
        <dbReference type="EMBL" id="KIM82218.1"/>
    </source>
</evidence>
<evidence type="ECO:0000256" key="1">
    <source>
        <dbReference type="SAM" id="MobiDB-lite"/>
    </source>
</evidence>
<dbReference type="EMBL" id="KN832995">
    <property type="protein sequence ID" value="KIM82218.1"/>
    <property type="molecule type" value="Genomic_DNA"/>
</dbReference>
<feature type="region of interest" description="Disordered" evidence="1">
    <location>
        <begin position="518"/>
        <end position="550"/>
    </location>
</feature>
<reference evidence="2 3" key="1">
    <citation type="submission" date="2014-04" db="EMBL/GenBank/DDBJ databases">
        <authorList>
            <consortium name="DOE Joint Genome Institute"/>
            <person name="Kuo A."/>
            <person name="Tarkka M."/>
            <person name="Buscot F."/>
            <person name="Kohler A."/>
            <person name="Nagy L.G."/>
            <person name="Floudas D."/>
            <person name="Copeland A."/>
            <person name="Barry K.W."/>
            <person name="Cichocki N."/>
            <person name="Veneault-Fourrey C."/>
            <person name="LaButti K."/>
            <person name="Lindquist E.A."/>
            <person name="Lipzen A."/>
            <person name="Lundell T."/>
            <person name="Morin E."/>
            <person name="Murat C."/>
            <person name="Sun H."/>
            <person name="Tunlid A."/>
            <person name="Henrissat B."/>
            <person name="Grigoriev I.V."/>
            <person name="Hibbett D.S."/>
            <person name="Martin F."/>
            <person name="Nordberg H.P."/>
            <person name="Cantor M.N."/>
            <person name="Hua S.X."/>
        </authorList>
    </citation>
    <scope>NUCLEOTIDE SEQUENCE [LARGE SCALE GENOMIC DNA]</scope>
    <source>
        <strain evidence="2 3">F 1598</strain>
    </source>
</reference>
<keyword evidence="3" id="KW-1185">Reference proteome</keyword>
<dbReference type="OrthoDB" id="5595695at2759"/>
<organism evidence="2 3">
    <name type="scientific">Piloderma croceum (strain F 1598)</name>
    <dbReference type="NCBI Taxonomy" id="765440"/>
    <lineage>
        <taxon>Eukaryota</taxon>
        <taxon>Fungi</taxon>
        <taxon>Dikarya</taxon>
        <taxon>Basidiomycota</taxon>
        <taxon>Agaricomycotina</taxon>
        <taxon>Agaricomycetes</taxon>
        <taxon>Agaricomycetidae</taxon>
        <taxon>Atheliales</taxon>
        <taxon>Atheliaceae</taxon>
        <taxon>Piloderma</taxon>
    </lineage>
</organism>
<feature type="compositionally biased region" description="Acidic residues" evidence="1">
    <location>
        <begin position="528"/>
        <end position="538"/>
    </location>
</feature>
<evidence type="ECO:0008006" key="4">
    <source>
        <dbReference type="Google" id="ProtNLM"/>
    </source>
</evidence>
<proteinExistence type="predicted"/>
<dbReference type="Proteomes" id="UP000054166">
    <property type="component" value="Unassembled WGS sequence"/>
</dbReference>